<dbReference type="GO" id="GO:0016773">
    <property type="term" value="F:phosphotransferase activity, alcohol group as acceptor"/>
    <property type="evidence" value="ECO:0007669"/>
    <property type="project" value="InterPro"/>
</dbReference>
<dbReference type="PANTHER" id="PTHR43095:SF3">
    <property type="entry name" value="L-XYLULOSE_3-KETO-L-GULONATE KINASE"/>
    <property type="match status" value="1"/>
</dbReference>
<evidence type="ECO:0000259" key="6">
    <source>
        <dbReference type="Pfam" id="PF02782"/>
    </source>
</evidence>
<dbReference type="InterPro" id="IPR050406">
    <property type="entry name" value="FGGY_Carb_Kinase"/>
</dbReference>
<organism evidence="7 8">
    <name type="scientific">Tistrella mobilis</name>
    <dbReference type="NCBI Taxonomy" id="171437"/>
    <lineage>
        <taxon>Bacteria</taxon>
        <taxon>Pseudomonadati</taxon>
        <taxon>Pseudomonadota</taxon>
        <taxon>Alphaproteobacteria</taxon>
        <taxon>Geminicoccales</taxon>
        <taxon>Geminicoccaceae</taxon>
        <taxon>Tistrella</taxon>
    </lineage>
</organism>
<dbReference type="Proteomes" id="UP000075787">
    <property type="component" value="Unassembled WGS sequence"/>
</dbReference>
<dbReference type="InterPro" id="IPR018483">
    <property type="entry name" value="Carb_kinase_FGGY_CS"/>
</dbReference>
<dbReference type="Gene3D" id="3.30.420.40">
    <property type="match status" value="2"/>
</dbReference>
<proteinExistence type="inferred from homology"/>
<keyword evidence="3 4" id="KW-0418">Kinase</keyword>
<dbReference type="InterPro" id="IPR000577">
    <property type="entry name" value="Carb_kinase_FGGY"/>
</dbReference>
<keyword evidence="2 4" id="KW-0808">Transferase</keyword>
<accession>A0A162KPR1</accession>
<dbReference type="InterPro" id="IPR043129">
    <property type="entry name" value="ATPase_NBD"/>
</dbReference>
<dbReference type="InterPro" id="IPR018485">
    <property type="entry name" value="FGGY_C"/>
</dbReference>
<dbReference type="Pfam" id="PF00370">
    <property type="entry name" value="FGGY_N"/>
    <property type="match status" value="1"/>
</dbReference>
<dbReference type="PANTHER" id="PTHR43095">
    <property type="entry name" value="SUGAR KINASE"/>
    <property type="match status" value="1"/>
</dbReference>
<dbReference type="PIRSF" id="PIRSF000538">
    <property type="entry name" value="GlpK"/>
    <property type="match status" value="1"/>
</dbReference>
<evidence type="ECO:0000259" key="5">
    <source>
        <dbReference type="Pfam" id="PF00370"/>
    </source>
</evidence>
<evidence type="ECO:0000313" key="8">
    <source>
        <dbReference type="Proteomes" id="UP000075787"/>
    </source>
</evidence>
<evidence type="ECO:0000256" key="2">
    <source>
        <dbReference type="ARBA" id="ARBA00022679"/>
    </source>
</evidence>
<dbReference type="AlphaFoldDB" id="A0A162KPR1"/>
<dbReference type="CDD" id="cd07802">
    <property type="entry name" value="ASKHA_NBD_FGGY_EcLyxK-like"/>
    <property type="match status" value="1"/>
</dbReference>
<dbReference type="PROSITE" id="PS00445">
    <property type="entry name" value="FGGY_KINASES_2"/>
    <property type="match status" value="1"/>
</dbReference>
<name>A0A162KPR1_9PROT</name>
<comment type="caution">
    <text evidence="7">The sequence shown here is derived from an EMBL/GenBank/DDBJ whole genome shotgun (WGS) entry which is preliminary data.</text>
</comment>
<dbReference type="GO" id="GO:0016301">
    <property type="term" value="F:kinase activity"/>
    <property type="evidence" value="ECO:0007669"/>
    <property type="project" value="UniProtKB-KW"/>
</dbReference>
<evidence type="ECO:0000256" key="4">
    <source>
        <dbReference type="RuleBase" id="RU003733"/>
    </source>
</evidence>
<dbReference type="EMBL" id="LPZR01000165">
    <property type="protein sequence ID" value="KYO51814.1"/>
    <property type="molecule type" value="Genomic_DNA"/>
</dbReference>
<evidence type="ECO:0000256" key="1">
    <source>
        <dbReference type="ARBA" id="ARBA00009156"/>
    </source>
</evidence>
<protein>
    <submittedName>
        <fullName evidence="7">Carbohydrate kinase</fullName>
    </submittedName>
</protein>
<dbReference type="SUPFAM" id="SSF53067">
    <property type="entry name" value="Actin-like ATPase domain"/>
    <property type="match status" value="2"/>
</dbReference>
<dbReference type="GeneID" id="97242270"/>
<dbReference type="OrthoDB" id="9805576at2"/>
<evidence type="ECO:0000256" key="3">
    <source>
        <dbReference type="ARBA" id="ARBA00022777"/>
    </source>
</evidence>
<comment type="similarity">
    <text evidence="1 4">Belongs to the FGGY kinase family.</text>
</comment>
<dbReference type="InterPro" id="IPR018484">
    <property type="entry name" value="FGGY_N"/>
</dbReference>
<evidence type="ECO:0000313" key="7">
    <source>
        <dbReference type="EMBL" id="KYO51814.1"/>
    </source>
</evidence>
<sequence length="498" mass="52824">MACLLGLDAGNTMVKAVLFSIDGVELAVAEKGGSTRHPRPGHVERDLDELWACAAAAIRGCIARAGIDPAEIAAIGCAGHGNGLYALDHDRQPLMGIQSIDVRAGGLVERWNRDGTTDRICRLALQRPWAAQLPTLLSHIRETDPETFARIGTAFTCKDYIAFRLTGEVASDETDMSGAACLKLPEGRYDDELLAAYGLEGCGGILPPVHRSSAVTGRVTARAAADAGLAAGTPVVGGLFDVIASALGSGVVRTGAASLVAGTWSINQVIVDEPIRDNPPFITSVYEGTRFMEVEASATSAANLEWFMREWVAPEADAAERPYDMVNRLAGTVRPSADLPIFHPFLFGAGDDAAARAGFFGLAGWHQRAHLMFALFEGVAFGHRAHVDNLRHRGITVADAVLSGGGARSRVWSQIFADVLNLPVTVTRCQETGALGAAMVAGVGAGIFPDFAAAAARMVVVDRAHEPDAAAAEIHDRRYGVYTTLVEALRPHWKRWGS</sequence>
<feature type="domain" description="Carbohydrate kinase FGGY N-terminal" evidence="5">
    <location>
        <begin position="4"/>
        <end position="248"/>
    </location>
</feature>
<gene>
    <name evidence="7" type="ORF">AUP44_07730</name>
</gene>
<reference evidence="7 8" key="1">
    <citation type="submission" date="2015-12" db="EMBL/GenBank/DDBJ databases">
        <title>Genome sequence of Tistrella mobilis MCCC 1A02139.</title>
        <authorList>
            <person name="Lu L."/>
            <person name="Lai Q."/>
            <person name="Shao Z."/>
            <person name="Qian P."/>
        </authorList>
    </citation>
    <scope>NUCLEOTIDE SEQUENCE [LARGE SCALE GENOMIC DNA]</scope>
    <source>
        <strain evidence="7 8">MCCC 1A02139</strain>
    </source>
</reference>
<dbReference type="RefSeq" id="WP_062765499.1">
    <property type="nucleotide sequence ID" value="NZ_CP121045.1"/>
</dbReference>
<dbReference type="GO" id="GO:0005975">
    <property type="term" value="P:carbohydrate metabolic process"/>
    <property type="evidence" value="ECO:0007669"/>
    <property type="project" value="InterPro"/>
</dbReference>
<feature type="domain" description="Carbohydrate kinase FGGY C-terminal" evidence="6">
    <location>
        <begin position="258"/>
        <end position="444"/>
    </location>
</feature>
<dbReference type="Pfam" id="PF02782">
    <property type="entry name" value="FGGY_C"/>
    <property type="match status" value="1"/>
</dbReference>